<dbReference type="EMBL" id="JAPIVE010000003">
    <property type="protein sequence ID" value="MCX2525015.1"/>
    <property type="molecule type" value="Genomic_DNA"/>
</dbReference>
<evidence type="ECO:0000256" key="3">
    <source>
        <dbReference type="ARBA" id="ARBA00022448"/>
    </source>
</evidence>
<evidence type="ECO:0000256" key="1">
    <source>
        <dbReference type="ARBA" id="ARBA00004196"/>
    </source>
</evidence>
<evidence type="ECO:0000313" key="8">
    <source>
        <dbReference type="Proteomes" id="UP001165678"/>
    </source>
</evidence>
<dbReference type="PANTHER" id="PTHR30290">
    <property type="entry name" value="PERIPLASMIC BINDING COMPONENT OF ABC TRANSPORTER"/>
    <property type="match status" value="1"/>
</dbReference>
<evidence type="ECO:0000256" key="2">
    <source>
        <dbReference type="ARBA" id="ARBA00005695"/>
    </source>
</evidence>
<comment type="caution">
    <text evidence="7">The sequence shown here is derived from an EMBL/GenBank/DDBJ whole genome shotgun (WGS) entry which is preliminary data.</text>
</comment>
<dbReference type="GO" id="GO:0030288">
    <property type="term" value="C:outer membrane-bounded periplasmic space"/>
    <property type="evidence" value="ECO:0007669"/>
    <property type="project" value="TreeGrafter"/>
</dbReference>
<dbReference type="SUPFAM" id="SSF53850">
    <property type="entry name" value="Periplasmic binding protein-like II"/>
    <property type="match status" value="1"/>
</dbReference>
<protein>
    <submittedName>
        <fullName evidence="7">Peptide ABC transporter substrate-binding protein</fullName>
    </submittedName>
</protein>
<dbReference type="Gene3D" id="3.10.105.10">
    <property type="entry name" value="Dipeptide-binding Protein, Domain 3"/>
    <property type="match status" value="1"/>
</dbReference>
<dbReference type="PROSITE" id="PS01040">
    <property type="entry name" value="SBP_BACTERIAL_5"/>
    <property type="match status" value="1"/>
</dbReference>
<evidence type="ECO:0000313" key="7">
    <source>
        <dbReference type="EMBL" id="MCX2525015.1"/>
    </source>
</evidence>
<dbReference type="RefSeq" id="WP_265896622.1">
    <property type="nucleotide sequence ID" value="NZ_JAPIVE010000003.1"/>
</dbReference>
<dbReference type="InterPro" id="IPR030678">
    <property type="entry name" value="Peptide/Ni-bd"/>
</dbReference>
<dbReference type="GO" id="GO:1904680">
    <property type="term" value="F:peptide transmembrane transporter activity"/>
    <property type="evidence" value="ECO:0007669"/>
    <property type="project" value="TreeGrafter"/>
</dbReference>
<feature type="signal peptide" evidence="5">
    <location>
        <begin position="1"/>
        <end position="28"/>
    </location>
</feature>
<dbReference type="Gene3D" id="3.90.76.10">
    <property type="entry name" value="Dipeptide-binding Protein, Domain 1"/>
    <property type="match status" value="1"/>
</dbReference>
<gene>
    <name evidence="7" type="ORF">OQ287_12250</name>
</gene>
<dbReference type="PANTHER" id="PTHR30290:SF10">
    <property type="entry name" value="PERIPLASMIC OLIGOPEPTIDE-BINDING PROTEIN-RELATED"/>
    <property type="match status" value="1"/>
</dbReference>
<evidence type="ECO:0000256" key="4">
    <source>
        <dbReference type="ARBA" id="ARBA00022729"/>
    </source>
</evidence>
<dbReference type="PIRSF" id="PIRSF002741">
    <property type="entry name" value="MppA"/>
    <property type="match status" value="1"/>
</dbReference>
<dbReference type="GO" id="GO:0015833">
    <property type="term" value="P:peptide transport"/>
    <property type="evidence" value="ECO:0007669"/>
    <property type="project" value="TreeGrafter"/>
</dbReference>
<keyword evidence="4 5" id="KW-0732">Signal</keyword>
<name>A0AA41ZPT4_9GAMM</name>
<dbReference type="InterPro" id="IPR039424">
    <property type="entry name" value="SBP_5"/>
</dbReference>
<dbReference type="FunFam" id="3.90.76.10:FF:000001">
    <property type="entry name" value="Oligopeptide ABC transporter substrate-binding protein"/>
    <property type="match status" value="1"/>
</dbReference>
<sequence length="532" mass="58786">MLYSSRRGLRRPLLLAALLGLSLSQVQAATLNIGTQGEPASLDTARIGGSVWENDILGDIYEGLVTLDPEGQYVPGVARDWRVSDDGLSWTFHLRDDAKWSDGAPVTAQDFKLAFSRLFTPENGAVYASLFYPIRGAEPITKGEESMDALGIDTPDDHTLVFHLNQPTPYFPTLLAHIAASPVPAHVIKRYGKDWASMEHITTNGAFTPVKWVSQDHLTTVRNDNFHDADSVSLEGVNFYPIENRNSGLTRFRSGELDIVRDFPPARIDALKEQLPGAVHLAPQLANYYFALNQRPGHPTADRRVREALNLAVARDVIARHIMGGTVTASSSFVPDGVAHYDARSMPGMGPDMKARQARARRLLEEAGYGPDKPLTLELRYSTTEANKRIAVALAAMWKPLGVKTQLINAEGRVHYADLAAGKFDVGRASWVADFDDASNFLGILTSDAVKNYGGYHSEAFDTLMEKAATTQDLDARQDVLQQAEQQMLDDYAVLPVYIDTSRNLVKPDIEGFADNALNRHLSRWMHFKNTQ</sequence>
<dbReference type="CDD" id="cd08504">
    <property type="entry name" value="PBP2_OppA"/>
    <property type="match status" value="1"/>
</dbReference>
<comment type="similarity">
    <text evidence="2">Belongs to the bacterial solute-binding protein 5 family.</text>
</comment>
<dbReference type="AlphaFoldDB" id="A0AA41ZPT4"/>
<proteinExistence type="inferred from homology"/>
<dbReference type="InterPro" id="IPR023765">
    <property type="entry name" value="SBP_5_CS"/>
</dbReference>
<evidence type="ECO:0000259" key="6">
    <source>
        <dbReference type="Pfam" id="PF00496"/>
    </source>
</evidence>
<dbReference type="GO" id="GO:0043190">
    <property type="term" value="C:ATP-binding cassette (ABC) transporter complex"/>
    <property type="evidence" value="ECO:0007669"/>
    <property type="project" value="InterPro"/>
</dbReference>
<organism evidence="7 8">
    <name type="scientific">Larsenimonas rhizosphaerae</name>
    <dbReference type="NCBI Taxonomy" id="2944682"/>
    <lineage>
        <taxon>Bacteria</taxon>
        <taxon>Pseudomonadati</taxon>
        <taxon>Pseudomonadota</taxon>
        <taxon>Gammaproteobacteria</taxon>
        <taxon>Oceanospirillales</taxon>
        <taxon>Halomonadaceae</taxon>
        <taxon>Larsenimonas</taxon>
    </lineage>
</organism>
<feature type="chain" id="PRO_5041247830" evidence="5">
    <location>
        <begin position="29"/>
        <end position="532"/>
    </location>
</feature>
<keyword evidence="8" id="KW-1185">Reference proteome</keyword>
<dbReference type="Proteomes" id="UP001165678">
    <property type="component" value="Unassembled WGS sequence"/>
</dbReference>
<dbReference type="Pfam" id="PF00496">
    <property type="entry name" value="SBP_bac_5"/>
    <property type="match status" value="1"/>
</dbReference>
<keyword evidence="3" id="KW-0813">Transport</keyword>
<reference evidence="7" key="1">
    <citation type="submission" date="2022-11" db="EMBL/GenBank/DDBJ databases">
        <title>Larsenimonas rhizosphaerae sp. nov., isolated from a tidal mudflat.</title>
        <authorList>
            <person name="Lee S.D."/>
            <person name="Kim I.S."/>
        </authorList>
    </citation>
    <scope>NUCLEOTIDE SEQUENCE</scope>
    <source>
        <strain evidence="7">GH2-1</strain>
    </source>
</reference>
<evidence type="ECO:0000256" key="5">
    <source>
        <dbReference type="SAM" id="SignalP"/>
    </source>
</evidence>
<dbReference type="Gene3D" id="3.40.190.10">
    <property type="entry name" value="Periplasmic binding protein-like II"/>
    <property type="match status" value="1"/>
</dbReference>
<comment type="subcellular location">
    <subcellularLocation>
        <location evidence="1">Cell envelope</location>
    </subcellularLocation>
</comment>
<dbReference type="InterPro" id="IPR000914">
    <property type="entry name" value="SBP_5_dom"/>
</dbReference>
<feature type="domain" description="Solute-binding protein family 5" evidence="6">
    <location>
        <begin position="73"/>
        <end position="450"/>
    </location>
</feature>
<accession>A0AA41ZPT4</accession>